<keyword evidence="5" id="KW-1185">Reference proteome</keyword>
<feature type="domain" description="CBS" evidence="3">
    <location>
        <begin position="76"/>
        <end position="131"/>
    </location>
</feature>
<reference evidence="4 5" key="1">
    <citation type="submission" date="2015-11" db="EMBL/GenBank/DDBJ databases">
        <title>Draft genome of Sulfurovum riftiae 1812E, a member of the Epsilonproteobacteria isolated from the tube of the deep-sea hydrothermal vent tubewom Riftia pachyptila.</title>
        <authorList>
            <person name="Vetriani C."/>
            <person name="Giovannelli D."/>
        </authorList>
    </citation>
    <scope>NUCLEOTIDE SEQUENCE [LARGE SCALE GENOMIC DNA]</scope>
    <source>
        <strain evidence="4 5">1812E</strain>
    </source>
</reference>
<evidence type="ECO:0000256" key="2">
    <source>
        <dbReference type="PROSITE-ProRule" id="PRU00703"/>
    </source>
</evidence>
<dbReference type="InterPro" id="IPR046342">
    <property type="entry name" value="CBS_dom_sf"/>
</dbReference>
<dbReference type="PANTHER" id="PTHR48108:SF26">
    <property type="entry name" value="CBS DOMAIN-CONTAINING PROTEIN DDB_G0289609"/>
    <property type="match status" value="1"/>
</dbReference>
<evidence type="ECO:0000313" key="4">
    <source>
        <dbReference type="EMBL" id="KYJ86239.1"/>
    </source>
</evidence>
<sequence length="132" mass="14563">MLVEEVMTPKEKLVVVSPMAPVREALTLMKKHSIRSVIVDKTKPDSAYGLLTFKNILQSIVAEDGDIDLLNVYDIAATPAFSVSAKLNVKYAARMMVKSSIKRLLVLDDNELKGILTMTDIIGILMETVEAQ</sequence>
<keyword evidence="4" id="KW-0808">Transferase</keyword>
<keyword evidence="4" id="KW-0418">Kinase</keyword>
<dbReference type="Pfam" id="PF00571">
    <property type="entry name" value="CBS"/>
    <property type="match status" value="2"/>
</dbReference>
<comment type="caution">
    <text evidence="4">The sequence shown here is derived from an EMBL/GenBank/DDBJ whole genome shotgun (WGS) entry which is preliminary data.</text>
</comment>
<keyword evidence="2" id="KW-0129">CBS domain</keyword>
<organism evidence="4 5">
    <name type="scientific">Sulfurovum riftiae</name>
    <dbReference type="NCBI Taxonomy" id="1630136"/>
    <lineage>
        <taxon>Bacteria</taxon>
        <taxon>Pseudomonadati</taxon>
        <taxon>Campylobacterota</taxon>
        <taxon>Epsilonproteobacteria</taxon>
        <taxon>Campylobacterales</taxon>
        <taxon>Sulfurovaceae</taxon>
        <taxon>Sulfurovum</taxon>
    </lineage>
</organism>
<accession>A0A151CFI8</accession>
<dbReference type="EMBL" id="LNKT01000034">
    <property type="protein sequence ID" value="KYJ86239.1"/>
    <property type="molecule type" value="Genomic_DNA"/>
</dbReference>
<dbReference type="OrthoDB" id="9794094at2"/>
<dbReference type="GO" id="GO:0016301">
    <property type="term" value="F:kinase activity"/>
    <property type="evidence" value="ECO:0007669"/>
    <property type="project" value="UniProtKB-KW"/>
</dbReference>
<evidence type="ECO:0000259" key="3">
    <source>
        <dbReference type="PROSITE" id="PS51371"/>
    </source>
</evidence>
<dbReference type="RefSeq" id="WP_067331043.1">
    <property type="nucleotide sequence ID" value="NZ_LNKT01000034.1"/>
</dbReference>
<dbReference type="STRING" id="1630136.AS592_05425"/>
<dbReference type="InterPro" id="IPR000644">
    <property type="entry name" value="CBS_dom"/>
</dbReference>
<dbReference type="Proteomes" id="UP000075359">
    <property type="component" value="Unassembled WGS sequence"/>
</dbReference>
<evidence type="ECO:0000256" key="1">
    <source>
        <dbReference type="ARBA" id="ARBA00022737"/>
    </source>
</evidence>
<protein>
    <submittedName>
        <fullName evidence="4">Histidine kinase</fullName>
    </submittedName>
</protein>
<dbReference type="SMART" id="SM00116">
    <property type="entry name" value="CBS"/>
    <property type="match status" value="2"/>
</dbReference>
<gene>
    <name evidence="4" type="ORF">AS592_05425</name>
</gene>
<dbReference type="InterPro" id="IPR051462">
    <property type="entry name" value="CBS_domain-containing"/>
</dbReference>
<feature type="domain" description="CBS" evidence="3">
    <location>
        <begin position="7"/>
        <end position="69"/>
    </location>
</feature>
<evidence type="ECO:0000313" key="5">
    <source>
        <dbReference type="Proteomes" id="UP000075359"/>
    </source>
</evidence>
<dbReference type="SUPFAM" id="SSF54631">
    <property type="entry name" value="CBS-domain pair"/>
    <property type="match status" value="1"/>
</dbReference>
<dbReference type="PANTHER" id="PTHR48108">
    <property type="entry name" value="CBS DOMAIN-CONTAINING PROTEIN CBSX2, CHLOROPLASTIC"/>
    <property type="match status" value="1"/>
</dbReference>
<proteinExistence type="predicted"/>
<dbReference type="PROSITE" id="PS51371">
    <property type="entry name" value="CBS"/>
    <property type="match status" value="2"/>
</dbReference>
<name>A0A151CFI8_9BACT</name>
<dbReference type="AlphaFoldDB" id="A0A151CFI8"/>
<dbReference type="Gene3D" id="3.10.580.10">
    <property type="entry name" value="CBS-domain"/>
    <property type="match status" value="1"/>
</dbReference>
<keyword evidence="1" id="KW-0677">Repeat</keyword>